<dbReference type="InterPro" id="IPR020568">
    <property type="entry name" value="Ribosomal_Su5_D2-typ_SF"/>
</dbReference>
<dbReference type="SUPFAM" id="SSF54211">
    <property type="entry name" value="Ribosomal protein S5 domain 2-like"/>
    <property type="match status" value="1"/>
</dbReference>
<feature type="non-terminal residue" evidence="2">
    <location>
        <position position="140"/>
    </location>
</feature>
<dbReference type="GO" id="GO:0005524">
    <property type="term" value="F:ATP binding"/>
    <property type="evidence" value="ECO:0007669"/>
    <property type="project" value="InterPro"/>
</dbReference>
<protein>
    <recommendedName>
        <fullName evidence="1">GHMP kinase N-terminal domain-containing protein</fullName>
    </recommendedName>
</protein>
<accession>A0A382IQ57</accession>
<evidence type="ECO:0000259" key="1">
    <source>
        <dbReference type="Pfam" id="PF00288"/>
    </source>
</evidence>
<dbReference type="InterPro" id="IPR001174">
    <property type="entry name" value="HddA/FKP"/>
</dbReference>
<dbReference type="GO" id="GO:0016301">
    <property type="term" value="F:kinase activity"/>
    <property type="evidence" value="ECO:0007669"/>
    <property type="project" value="InterPro"/>
</dbReference>
<proteinExistence type="predicted"/>
<dbReference type="PRINTS" id="PR00960">
    <property type="entry name" value="LMBPPROTEIN"/>
</dbReference>
<evidence type="ECO:0000313" key="2">
    <source>
        <dbReference type="EMBL" id="SVC01317.1"/>
    </source>
</evidence>
<gene>
    <name evidence="2" type="ORF">METZ01_LOCUS254171</name>
</gene>
<dbReference type="Pfam" id="PF00288">
    <property type="entry name" value="GHMP_kinases_N"/>
    <property type="match status" value="1"/>
</dbReference>
<sequence>MIKSTAPTRIDLAGGTLDIWPLYLRFGNPPTLNAAISLYATVELTPRNDRKIFVESKDLPCQAKFNSIASLPERHPLDLILKTLKYYKPKRGLNIVTSSEAPPGSGIGGSSALNIALHGALNAFTKKGLGKKQMLEAAMN</sequence>
<dbReference type="AlphaFoldDB" id="A0A382IQ57"/>
<feature type="domain" description="GHMP kinase N-terminal" evidence="1">
    <location>
        <begin position="79"/>
        <end position="139"/>
    </location>
</feature>
<dbReference type="Gene3D" id="3.30.230.120">
    <property type="match status" value="1"/>
</dbReference>
<name>A0A382IQ57_9ZZZZ</name>
<dbReference type="InterPro" id="IPR006204">
    <property type="entry name" value="GHMP_kinase_N_dom"/>
</dbReference>
<dbReference type="EMBL" id="UINC01068581">
    <property type="protein sequence ID" value="SVC01317.1"/>
    <property type="molecule type" value="Genomic_DNA"/>
</dbReference>
<organism evidence="2">
    <name type="scientific">marine metagenome</name>
    <dbReference type="NCBI Taxonomy" id="408172"/>
    <lineage>
        <taxon>unclassified sequences</taxon>
        <taxon>metagenomes</taxon>
        <taxon>ecological metagenomes</taxon>
    </lineage>
</organism>
<reference evidence="2" key="1">
    <citation type="submission" date="2018-05" db="EMBL/GenBank/DDBJ databases">
        <authorList>
            <person name="Lanie J.A."/>
            <person name="Ng W.-L."/>
            <person name="Kazmierczak K.M."/>
            <person name="Andrzejewski T.M."/>
            <person name="Davidsen T.M."/>
            <person name="Wayne K.J."/>
            <person name="Tettelin H."/>
            <person name="Glass J.I."/>
            <person name="Rusch D."/>
            <person name="Podicherti R."/>
            <person name="Tsui H.-C.T."/>
            <person name="Winkler M.E."/>
        </authorList>
    </citation>
    <scope>NUCLEOTIDE SEQUENCE</scope>
</reference>